<feature type="region of interest" description="Disordered" evidence="2">
    <location>
        <begin position="114"/>
        <end position="133"/>
    </location>
</feature>
<dbReference type="AlphaFoldDB" id="A0A8H3FSU8"/>
<feature type="region of interest" description="Disordered" evidence="2">
    <location>
        <begin position="280"/>
        <end position="321"/>
    </location>
</feature>
<evidence type="ECO:0000256" key="2">
    <source>
        <dbReference type="SAM" id="MobiDB-lite"/>
    </source>
</evidence>
<feature type="region of interest" description="Disordered" evidence="2">
    <location>
        <begin position="1"/>
        <end position="105"/>
    </location>
</feature>
<organism evidence="3 4">
    <name type="scientific">Heterodermia speciosa</name>
    <dbReference type="NCBI Taxonomy" id="116794"/>
    <lineage>
        <taxon>Eukaryota</taxon>
        <taxon>Fungi</taxon>
        <taxon>Dikarya</taxon>
        <taxon>Ascomycota</taxon>
        <taxon>Pezizomycotina</taxon>
        <taxon>Lecanoromycetes</taxon>
        <taxon>OSLEUM clade</taxon>
        <taxon>Lecanoromycetidae</taxon>
        <taxon>Caliciales</taxon>
        <taxon>Physciaceae</taxon>
        <taxon>Heterodermia</taxon>
    </lineage>
</organism>
<feature type="compositionally biased region" description="Low complexity" evidence="2">
    <location>
        <begin position="15"/>
        <end position="25"/>
    </location>
</feature>
<dbReference type="GO" id="GO:0005634">
    <property type="term" value="C:nucleus"/>
    <property type="evidence" value="ECO:0007669"/>
    <property type="project" value="TreeGrafter"/>
</dbReference>
<sequence>MASSSSLYGVPRPKASASATATPSSLAFNSTLSSLLSQPSNNTPNGRPRPSKTKPDIFSTHNKGSRKRALADISSDGPTPQKHNADIGGVDAAALHRSKRKMEEKARLYASMKRGDYVPSKGPGGRAGVNKEENSLVDFDRKWVDDQEAGKDANYDTSSDDGRGGDSDIEAELVEYEDDMGRTRKGTKAEAERERRRQNAKVHAEEELSKYSARPSRPENIVYGDTIQTAAFNPDEALAARMQSIAEKRDRSMTPPEEVHYDASKEVRSKGVGFYAFSQDKESRQKEMDALERERVETERMKKEREERKEAKKRQIEQRRKEIEKKRERNLADAFLRGME</sequence>
<reference evidence="3" key="1">
    <citation type="submission" date="2021-03" db="EMBL/GenBank/DDBJ databases">
        <authorList>
            <person name="Tagirdzhanova G."/>
        </authorList>
    </citation>
    <scope>NUCLEOTIDE SEQUENCE</scope>
</reference>
<keyword evidence="4" id="KW-1185">Reference proteome</keyword>
<gene>
    <name evidence="3" type="ORF">HETSPECPRED_007356</name>
</gene>
<feature type="compositionally biased region" description="Basic and acidic residues" evidence="2">
    <location>
        <begin position="179"/>
        <end position="209"/>
    </location>
</feature>
<accession>A0A8H3FSU8</accession>
<dbReference type="EMBL" id="CAJPDS010000051">
    <property type="protein sequence ID" value="CAF9929370.1"/>
    <property type="molecule type" value="Genomic_DNA"/>
</dbReference>
<evidence type="ECO:0000256" key="1">
    <source>
        <dbReference type="ARBA" id="ARBA00023054"/>
    </source>
</evidence>
<feature type="compositionally biased region" description="Basic and acidic residues" evidence="2">
    <location>
        <begin position="138"/>
        <end position="166"/>
    </location>
</feature>
<feature type="region of interest" description="Disordered" evidence="2">
    <location>
        <begin position="138"/>
        <end position="218"/>
    </location>
</feature>
<feature type="compositionally biased region" description="Acidic residues" evidence="2">
    <location>
        <begin position="167"/>
        <end position="178"/>
    </location>
</feature>
<evidence type="ECO:0000313" key="3">
    <source>
        <dbReference type="EMBL" id="CAF9929370.1"/>
    </source>
</evidence>
<dbReference type="Pfam" id="PF13300">
    <property type="entry name" value="DUF4078"/>
    <property type="match status" value="1"/>
</dbReference>
<keyword evidence="1" id="KW-0175">Coiled coil</keyword>
<dbReference type="PANTHER" id="PTHR15885:SF1">
    <property type="entry name" value="COILED-COIL DOMAIN-CONTAINING PROTEIN 174"/>
    <property type="match status" value="1"/>
</dbReference>
<dbReference type="InterPro" id="IPR025066">
    <property type="entry name" value="CCDC174-like"/>
</dbReference>
<proteinExistence type="predicted"/>
<dbReference type="PANTHER" id="PTHR15885">
    <property type="entry name" value="COILED-COIL DOMAIN-CONTAINING PROTEIN 174"/>
    <property type="match status" value="1"/>
</dbReference>
<evidence type="ECO:0000313" key="4">
    <source>
        <dbReference type="Proteomes" id="UP000664521"/>
    </source>
</evidence>
<dbReference type="Proteomes" id="UP000664521">
    <property type="component" value="Unassembled WGS sequence"/>
</dbReference>
<dbReference type="OrthoDB" id="333551at2759"/>
<name>A0A8H3FSU8_9LECA</name>
<feature type="compositionally biased region" description="Polar residues" evidence="2">
    <location>
        <begin position="26"/>
        <end position="45"/>
    </location>
</feature>
<protein>
    <submittedName>
        <fullName evidence="3">Uncharacterized protein</fullName>
    </submittedName>
</protein>
<comment type="caution">
    <text evidence="3">The sequence shown here is derived from an EMBL/GenBank/DDBJ whole genome shotgun (WGS) entry which is preliminary data.</text>
</comment>